<organism evidence="1 2">
    <name type="scientific">Metabacillus lacus</name>
    <dbReference type="NCBI Taxonomy" id="1983721"/>
    <lineage>
        <taxon>Bacteria</taxon>
        <taxon>Bacillati</taxon>
        <taxon>Bacillota</taxon>
        <taxon>Bacilli</taxon>
        <taxon>Bacillales</taxon>
        <taxon>Bacillaceae</taxon>
        <taxon>Metabacillus</taxon>
    </lineage>
</organism>
<dbReference type="AlphaFoldDB" id="A0A7X2LY35"/>
<dbReference type="EMBL" id="WKKI01000029">
    <property type="protein sequence ID" value="MRX73190.1"/>
    <property type="molecule type" value="Genomic_DNA"/>
</dbReference>
<proteinExistence type="predicted"/>
<reference evidence="1 2" key="1">
    <citation type="submission" date="2019-11" db="EMBL/GenBank/DDBJ databases">
        <title>Bacillus lacus genome.</title>
        <authorList>
            <person name="Allen C.J."/>
            <person name="Newman J.D."/>
        </authorList>
    </citation>
    <scope>NUCLEOTIDE SEQUENCE [LARGE SCALE GENOMIC DNA]</scope>
    <source>
        <strain evidence="1 2">KCTC 33946</strain>
    </source>
</reference>
<protein>
    <submittedName>
        <fullName evidence="1">Uncharacterized protein</fullName>
    </submittedName>
</protein>
<keyword evidence="2" id="KW-1185">Reference proteome</keyword>
<accession>A0A7X2LY35</accession>
<dbReference type="Proteomes" id="UP000448867">
    <property type="component" value="Unassembled WGS sequence"/>
</dbReference>
<dbReference type="RefSeq" id="WP_154308611.1">
    <property type="nucleotide sequence ID" value="NZ_WKKI01000029.1"/>
</dbReference>
<evidence type="ECO:0000313" key="1">
    <source>
        <dbReference type="EMBL" id="MRX73190.1"/>
    </source>
</evidence>
<name>A0A7X2LY35_9BACI</name>
<comment type="caution">
    <text evidence="1">The sequence shown here is derived from an EMBL/GenBank/DDBJ whole genome shotgun (WGS) entry which is preliminary data.</text>
</comment>
<evidence type="ECO:0000313" key="2">
    <source>
        <dbReference type="Proteomes" id="UP000448867"/>
    </source>
</evidence>
<gene>
    <name evidence="1" type="ORF">GJU40_13655</name>
</gene>
<sequence>MSGLKRYYLSEKQREDFESILMRRLEPEDSEFVYQLDDHELLYQLNQ</sequence>